<accession>A0A9P7YHG0</accession>
<reference evidence="1" key="1">
    <citation type="journal article" date="2021" name="IMA Fungus">
        <title>Genomic characterization of three marine fungi, including Emericellopsis atlantica sp. nov. with signatures of a generalist lifestyle and marine biomass degradation.</title>
        <authorList>
            <person name="Hagestad O.C."/>
            <person name="Hou L."/>
            <person name="Andersen J.H."/>
            <person name="Hansen E.H."/>
            <person name="Altermark B."/>
            <person name="Li C."/>
            <person name="Kuhnert E."/>
            <person name="Cox R.J."/>
            <person name="Crous P.W."/>
            <person name="Spatafora J.W."/>
            <person name="Lail K."/>
            <person name="Amirebrahimi M."/>
            <person name="Lipzen A."/>
            <person name="Pangilinan J."/>
            <person name="Andreopoulos W."/>
            <person name="Hayes R.D."/>
            <person name="Ng V."/>
            <person name="Grigoriev I.V."/>
            <person name="Jackson S.A."/>
            <person name="Sutton T.D.S."/>
            <person name="Dobson A.D.W."/>
            <person name="Rama T."/>
        </authorList>
    </citation>
    <scope>NUCLEOTIDE SEQUENCE</scope>
    <source>
        <strain evidence="1">TRa018bII</strain>
    </source>
</reference>
<dbReference type="AlphaFoldDB" id="A0A9P7YHG0"/>
<keyword evidence="2" id="KW-1185">Reference proteome</keyword>
<proteinExistence type="predicted"/>
<comment type="caution">
    <text evidence="1">The sequence shown here is derived from an EMBL/GenBank/DDBJ whole genome shotgun (WGS) entry which is preliminary data.</text>
</comment>
<name>A0A9P7YHG0_9HELO</name>
<organism evidence="1 2">
    <name type="scientific">Amylocarpus encephaloides</name>
    <dbReference type="NCBI Taxonomy" id="45428"/>
    <lineage>
        <taxon>Eukaryota</taxon>
        <taxon>Fungi</taxon>
        <taxon>Dikarya</taxon>
        <taxon>Ascomycota</taxon>
        <taxon>Pezizomycotina</taxon>
        <taxon>Leotiomycetes</taxon>
        <taxon>Helotiales</taxon>
        <taxon>Helotiales incertae sedis</taxon>
        <taxon>Amylocarpus</taxon>
    </lineage>
</organism>
<evidence type="ECO:0008006" key="3">
    <source>
        <dbReference type="Google" id="ProtNLM"/>
    </source>
</evidence>
<sequence length="105" mass="11532">MVPAPRSFTRSTGLLVGGAGFASAAPLLFFVPGAEERLAAQAAKWGPRWNRGFARVTPVVERHAAKLEPRMQKGVKRVEPPFKKAALMVDRNIKRVVAKFPIPKQ</sequence>
<dbReference type="EMBL" id="MU251488">
    <property type="protein sequence ID" value="KAG9233739.1"/>
    <property type="molecule type" value="Genomic_DNA"/>
</dbReference>
<gene>
    <name evidence="1" type="ORF">BJ875DRAFT_35450</name>
</gene>
<dbReference type="Proteomes" id="UP000824998">
    <property type="component" value="Unassembled WGS sequence"/>
</dbReference>
<dbReference type="OrthoDB" id="5194807at2759"/>
<evidence type="ECO:0000313" key="1">
    <source>
        <dbReference type="EMBL" id="KAG9233739.1"/>
    </source>
</evidence>
<protein>
    <recommendedName>
        <fullName evidence="3">4-coumarate:coenzyme A ligase</fullName>
    </recommendedName>
</protein>
<evidence type="ECO:0000313" key="2">
    <source>
        <dbReference type="Proteomes" id="UP000824998"/>
    </source>
</evidence>